<evidence type="ECO:0000313" key="5">
    <source>
        <dbReference type="Proteomes" id="UP000283003"/>
    </source>
</evidence>
<proteinExistence type="inferred from homology"/>
<comment type="similarity">
    <text evidence="1">Belongs to the ATP12 family.</text>
</comment>
<dbReference type="OrthoDB" id="9797825at2"/>
<dbReference type="GO" id="GO:0043461">
    <property type="term" value="P:proton-transporting ATP synthase complex assembly"/>
    <property type="evidence" value="ECO:0007669"/>
    <property type="project" value="InterPro"/>
</dbReference>
<evidence type="ECO:0000313" key="4">
    <source>
        <dbReference type="EMBL" id="RVQ66482.1"/>
    </source>
</evidence>
<evidence type="ECO:0000256" key="3">
    <source>
        <dbReference type="ARBA" id="ARBA00023186"/>
    </source>
</evidence>
<evidence type="ECO:0000256" key="2">
    <source>
        <dbReference type="ARBA" id="ARBA00022946"/>
    </source>
</evidence>
<dbReference type="InterPro" id="IPR011419">
    <property type="entry name" value="ATP12_ATP_synth-F1-assembly"/>
</dbReference>
<keyword evidence="3" id="KW-0143">Chaperone</keyword>
<keyword evidence="5" id="KW-1185">Reference proteome</keyword>
<dbReference type="AlphaFoldDB" id="A0A437GWJ7"/>
<dbReference type="RefSeq" id="WP_127613032.1">
    <property type="nucleotide sequence ID" value="NZ_RXOL01000004.1"/>
</dbReference>
<name>A0A437GWJ7_9SPHN</name>
<dbReference type="SUPFAM" id="SSF160909">
    <property type="entry name" value="ATP12-like"/>
    <property type="match status" value="1"/>
</dbReference>
<dbReference type="Gene3D" id="1.10.3580.10">
    <property type="entry name" value="ATP12 ATPase"/>
    <property type="match status" value="1"/>
</dbReference>
<accession>A0A437GWJ7</accession>
<reference evidence="4 5" key="1">
    <citation type="submission" date="2018-12" db="EMBL/GenBank/DDBJ databases">
        <title>Croceicoccus ponticola sp. nov., a lipolytic bacterium isolated from seawater.</title>
        <authorList>
            <person name="Yoon J.-H."/>
        </authorList>
    </citation>
    <scope>NUCLEOTIDE SEQUENCE [LARGE SCALE GENOMIC DNA]</scope>
    <source>
        <strain evidence="4 5">GM-16</strain>
    </source>
</reference>
<gene>
    <name evidence="4" type="ORF">EKN06_10695</name>
</gene>
<dbReference type="Pfam" id="PF07542">
    <property type="entry name" value="ATP12"/>
    <property type="match status" value="1"/>
</dbReference>
<dbReference type="PANTHER" id="PTHR21013:SF10">
    <property type="entry name" value="ATP SYNTHASE MITOCHONDRIAL F1 COMPLEX ASSEMBLY FACTOR 2"/>
    <property type="match status" value="1"/>
</dbReference>
<dbReference type="InterPro" id="IPR023335">
    <property type="entry name" value="ATP12_ortho_dom_sf"/>
</dbReference>
<dbReference type="Proteomes" id="UP000283003">
    <property type="component" value="Unassembled WGS sequence"/>
</dbReference>
<sequence length="233" mass="25414">MRRFYKSPEVGAQAGGWQVSLDGRALKTQAGRSQIVPTRALAEAIAAEWDAQGEELDPATFPMRDMVDYAIDQVAPDMDAAVVAVLPYGDTDTLCYRAADGESFRARQDEAWEPILSATEAREGVRFVRASGVLHAPQPVATRERLNARLATFDPFTLVAVHNMAAINASLCIALAALEDDVDLDALFGAANLEEDWQAIQWGWDGDALARRDSRLAGFKLAAELARLVRQPD</sequence>
<organism evidence="4 5">
    <name type="scientific">Croceicoccus ponticola</name>
    <dbReference type="NCBI Taxonomy" id="2217664"/>
    <lineage>
        <taxon>Bacteria</taxon>
        <taxon>Pseudomonadati</taxon>
        <taxon>Pseudomonadota</taxon>
        <taxon>Alphaproteobacteria</taxon>
        <taxon>Sphingomonadales</taxon>
        <taxon>Erythrobacteraceae</taxon>
        <taxon>Croceicoccus</taxon>
    </lineage>
</organism>
<keyword evidence="2" id="KW-0809">Transit peptide</keyword>
<dbReference type="EMBL" id="RXOL01000004">
    <property type="protein sequence ID" value="RVQ66482.1"/>
    <property type="molecule type" value="Genomic_DNA"/>
</dbReference>
<dbReference type="PANTHER" id="PTHR21013">
    <property type="entry name" value="ATP SYNTHASE MITOCHONDRIAL F1 COMPLEX ASSEMBLY FACTOR 2/ATP12 PROTEIN, MITOCHONDRIAL PRECURSOR"/>
    <property type="match status" value="1"/>
</dbReference>
<dbReference type="InterPro" id="IPR042272">
    <property type="entry name" value="ATP12_ATP_synth-F1-assembly_N"/>
</dbReference>
<comment type="caution">
    <text evidence="4">The sequence shown here is derived from an EMBL/GenBank/DDBJ whole genome shotgun (WGS) entry which is preliminary data.</text>
</comment>
<dbReference type="Gene3D" id="3.30.2180.10">
    <property type="entry name" value="ATP12-like"/>
    <property type="match status" value="1"/>
</dbReference>
<evidence type="ECO:0000256" key="1">
    <source>
        <dbReference type="ARBA" id="ARBA00008231"/>
    </source>
</evidence>
<protein>
    <submittedName>
        <fullName evidence="4">Molecular chaperone</fullName>
    </submittedName>
</protein>